<dbReference type="InterPro" id="IPR041679">
    <property type="entry name" value="DNA2/NAM7-like_C"/>
</dbReference>
<sequence>MKVDIIETLTNKLLKIGLDNQNINFRETKTSTVKINYDLNAFLDSVEKKKSIYFEASKNDIKPILNESPKHIILPAVGSKEEQSRILKNLSRKHATFIEENNINILYLAVGFVRWTEEDKFQTEHYAPLLFLPVKLIQKSIKSQFELLIEESNFIENLAFIKKIKKESSFDFSLIDKHHLENLSLAKYYEEYAKLFKKHLPNQKWTIVNDCYLSIFTDQNLYIINDIEQNQEKFLNNDFVKLIFGESANLEKFDFKDLSDKQVDLKLDPNKYWHFLPADISQEKAIQYAIDGKSYVLQGPPGTGKSQTIINIITELIARNKKVLFVSEKQAALDVVYNKLHSNGLSDFVLAIHKISDRNKKDIINDLHNSLENSRIISEVKQDFTETVKNSYTSAKEKLINYGELLLEIYQPLKVNLYQLIGRYFNLKKAQELIFKIHNISAIDDNLLNKIVLGIKKYEFSLKEIDYNSKNNPWYGFKNTTITNNQTNTLGNHFETVIQNFDPVMEEEFIKELHEFEKFIYLINLDWKSHTLNIEEDLRLLDYKNIKQHENEELKKELLKIFKTTVFNLDFSKYRDFEIKFRSSLKRIVSSEYSKLKNDLYDNRLDGNAKFSHERLVELAKMIEQIVLNEEKIRECIDKLSFVVPSKFDYEYTLQSLRWVFFHKNFPHIKNTILYKKSLPESKFETFINNSNDLLASLKEIQSNFDLSLINFYELPKDQVKKQFKSLLVQVYKNTLPIYINFLKSKKELLDLKLNDFIEKTDSKRIYKNLEDIFLRQFYKLLITDLNTKVNHTLGVKNDLVKLYKEEESKLEEIAIFKIKNNIKNSIIKTDANYEVSILKKEANKKNKFMPLRMLFSRIGNLITDIKPCLMMSPLSVSSYLKDTPVQFDAVIFDEASQVKPEFALASIVREKQIIICGDKEQLPPTSFFERIGEDDTEYNENYEVTNLNDYDSILDVASSFLKTISLQNHYRSLNENLIYASNKEIYKNLISFPSNDLAQAKEALVYHKVNGIYKNSTNQIESDVVVNLVISLFKKYKDTKRIGVITCNISQQLLIEKKLYQQAANQIGIERYINNKDLFFIKNIETVQGDECDIAILNTIYGPGPDGIMRMSFGPINQANGYRRLNVAITRAREQMHIVTSIHGSDIIVDDSTSRGVKLLRNYLNLAEHGIDSKYDSLMNNSLFNEDFETEVYNELVKKGYSVQRKIGNSDFRIDLAVFDKENPDRFICGIECDGSKYLSSLSTRERDRVREMILNSRGWKLYRVWSADWFNNKDSELKKLVRFIEKAQNGQIANETQEINKAKSSIMQNLDETVIEQDLINSIFEEFPRYWNIKSDAFYTFYKEMYDPQNDSLPFDDKDIRMSILVDIINKYAPLHVRTLKQILASLPKKDFIEQPLKINKWLKDVLLDIPNEDDFKLGINNQNNIYLKENFFYVDNKEIKFRKNNIEYLETRKSNEFAPEEIQDFVYQTIIKSKVISLLGLQELFIELVGIKTVSPAIKKQIDLAVENLKVAGLIIENDEGVFSSSI</sequence>
<name>A0A449A3R3_9BACT</name>
<dbReference type="Pfam" id="PF18741">
    <property type="entry name" value="MTES_1575"/>
    <property type="match status" value="1"/>
</dbReference>
<dbReference type="EMBL" id="LR214950">
    <property type="protein sequence ID" value="VEU58862.1"/>
    <property type="molecule type" value="Genomic_DNA"/>
</dbReference>
<dbReference type="InterPro" id="IPR049468">
    <property type="entry name" value="Restrct_endonuc-II-like_dom"/>
</dbReference>
<feature type="domain" description="DNA2/NAM7 helicase helicase" evidence="1">
    <location>
        <begin position="873"/>
        <end position="927"/>
    </location>
</feature>
<dbReference type="InterPro" id="IPR045055">
    <property type="entry name" value="DNA2/NAM7-like"/>
</dbReference>
<protein>
    <submittedName>
        <fullName evidence="4">Putative DNA helicase</fullName>
    </submittedName>
</protein>
<evidence type="ECO:0000259" key="3">
    <source>
        <dbReference type="Pfam" id="PF18741"/>
    </source>
</evidence>
<dbReference type="STRING" id="29556.VO56_01375"/>
<dbReference type="OrthoDB" id="9757917at2"/>
<keyword evidence="4" id="KW-0067">ATP-binding</keyword>
<evidence type="ECO:0000259" key="1">
    <source>
        <dbReference type="Pfam" id="PF13086"/>
    </source>
</evidence>
<evidence type="ECO:0000313" key="5">
    <source>
        <dbReference type="Proteomes" id="UP000290568"/>
    </source>
</evidence>
<dbReference type="InterPro" id="IPR025103">
    <property type="entry name" value="DUF4011"/>
</dbReference>
<keyword evidence="4" id="KW-0347">Helicase</keyword>
<dbReference type="Proteomes" id="UP000290568">
    <property type="component" value="Chromosome"/>
</dbReference>
<dbReference type="CDD" id="cd18808">
    <property type="entry name" value="SF1_C_Upf1"/>
    <property type="match status" value="1"/>
</dbReference>
<dbReference type="SUPFAM" id="SSF52540">
    <property type="entry name" value="P-loop containing nucleoside triphosphate hydrolases"/>
    <property type="match status" value="1"/>
</dbReference>
<dbReference type="Gene3D" id="3.40.960.10">
    <property type="entry name" value="VSR Endonuclease"/>
    <property type="match status" value="1"/>
</dbReference>
<keyword evidence="4" id="KW-0547">Nucleotide-binding</keyword>
<evidence type="ECO:0000259" key="2">
    <source>
        <dbReference type="Pfam" id="PF13087"/>
    </source>
</evidence>
<dbReference type="Pfam" id="PF13087">
    <property type="entry name" value="AAA_12"/>
    <property type="match status" value="1"/>
</dbReference>
<dbReference type="Pfam" id="PF13195">
    <property type="entry name" value="DUF4011"/>
    <property type="match status" value="1"/>
</dbReference>
<dbReference type="InterPro" id="IPR047187">
    <property type="entry name" value="SF1_C_Upf1"/>
</dbReference>
<dbReference type="PANTHER" id="PTHR10887">
    <property type="entry name" value="DNA2/NAM7 HELICASE FAMILY"/>
    <property type="match status" value="1"/>
</dbReference>
<feature type="domain" description="DNA2/NAM7 helicase helicase" evidence="1">
    <location>
        <begin position="279"/>
        <end position="354"/>
    </location>
</feature>
<accession>A0A449A3R3</accession>
<dbReference type="InterPro" id="IPR011335">
    <property type="entry name" value="Restrct_endonuc-II-like"/>
</dbReference>
<dbReference type="RefSeq" id="WP_129620481.1">
    <property type="nucleotide sequence ID" value="NZ_LR214950.1"/>
</dbReference>
<gene>
    <name evidence="4" type="ORF">NCTC10183_00651</name>
</gene>
<dbReference type="GO" id="GO:0004386">
    <property type="term" value="F:helicase activity"/>
    <property type="evidence" value="ECO:0007669"/>
    <property type="project" value="UniProtKB-KW"/>
</dbReference>
<reference evidence="4 5" key="1">
    <citation type="submission" date="2019-01" db="EMBL/GenBank/DDBJ databases">
        <authorList>
            <consortium name="Pathogen Informatics"/>
        </authorList>
    </citation>
    <scope>NUCLEOTIDE SEQUENCE [LARGE SCALE GENOMIC DNA]</scope>
    <source>
        <strain evidence="4 5">NCTC10183</strain>
    </source>
</reference>
<dbReference type="InterPro" id="IPR027417">
    <property type="entry name" value="P-loop_NTPase"/>
</dbReference>
<dbReference type="Pfam" id="PF13086">
    <property type="entry name" value="AAA_11"/>
    <property type="match status" value="2"/>
</dbReference>
<dbReference type="InterPro" id="IPR041677">
    <property type="entry name" value="DNA2/NAM7_AAA_11"/>
</dbReference>
<keyword evidence="4" id="KW-0378">Hydrolase</keyword>
<evidence type="ECO:0000313" key="4">
    <source>
        <dbReference type="EMBL" id="VEU58862.1"/>
    </source>
</evidence>
<organism evidence="4 5">
    <name type="scientific">Mycoplasmopsis gallinacea</name>
    <dbReference type="NCBI Taxonomy" id="29556"/>
    <lineage>
        <taxon>Bacteria</taxon>
        <taxon>Bacillati</taxon>
        <taxon>Mycoplasmatota</taxon>
        <taxon>Mycoplasmoidales</taxon>
        <taxon>Metamycoplasmataceae</taxon>
        <taxon>Mycoplasmopsis</taxon>
    </lineage>
</organism>
<feature type="domain" description="Restriction endonuclease type II-like" evidence="3">
    <location>
        <begin position="1189"/>
        <end position="1286"/>
    </location>
</feature>
<dbReference type="SUPFAM" id="SSF52980">
    <property type="entry name" value="Restriction endonuclease-like"/>
    <property type="match status" value="1"/>
</dbReference>
<keyword evidence="5" id="KW-1185">Reference proteome</keyword>
<dbReference type="PANTHER" id="PTHR10887:SF530">
    <property type="entry name" value="SUPERFAMILY I DNA HELICASES"/>
    <property type="match status" value="1"/>
</dbReference>
<proteinExistence type="predicted"/>
<dbReference type="Gene3D" id="3.40.50.300">
    <property type="entry name" value="P-loop containing nucleotide triphosphate hydrolases"/>
    <property type="match status" value="3"/>
</dbReference>
<feature type="domain" description="DNA2/NAM7 helicase-like C-terminal" evidence="2">
    <location>
        <begin position="1009"/>
        <end position="1142"/>
    </location>
</feature>
<dbReference type="FunFam" id="3.40.960.10:FF:000002">
    <property type="entry name" value="DNA helicase related protein"/>
    <property type="match status" value="1"/>
</dbReference>